<dbReference type="Proteomes" id="UP001140091">
    <property type="component" value="Unassembled WGS sequence"/>
</dbReference>
<dbReference type="GO" id="GO:0005634">
    <property type="term" value="C:nucleus"/>
    <property type="evidence" value="ECO:0007669"/>
    <property type="project" value="TreeGrafter"/>
</dbReference>
<gene>
    <name evidence="1" type="ORF">H1R20_g3399</name>
</gene>
<accession>A0A9W8MK62</accession>
<protein>
    <recommendedName>
        <fullName evidence="3">Cyclin N-terminal domain-containing protein</fullName>
    </recommendedName>
</protein>
<reference evidence="1" key="1">
    <citation type="submission" date="2022-06" db="EMBL/GenBank/DDBJ databases">
        <title>Genome Sequence of Candolleomyces eurysporus.</title>
        <authorList>
            <person name="Buettner E."/>
        </authorList>
    </citation>
    <scope>NUCLEOTIDE SEQUENCE</scope>
    <source>
        <strain evidence="1">VTCC 930004</strain>
    </source>
</reference>
<dbReference type="OrthoDB" id="286814at2759"/>
<feature type="non-terminal residue" evidence="1">
    <location>
        <position position="582"/>
    </location>
</feature>
<keyword evidence="2" id="KW-1185">Reference proteome</keyword>
<dbReference type="GO" id="GO:0016538">
    <property type="term" value="F:cyclin-dependent protein serine/threonine kinase regulator activity"/>
    <property type="evidence" value="ECO:0007669"/>
    <property type="project" value="TreeGrafter"/>
</dbReference>
<evidence type="ECO:0000313" key="2">
    <source>
        <dbReference type="Proteomes" id="UP001140091"/>
    </source>
</evidence>
<dbReference type="InterPro" id="IPR013922">
    <property type="entry name" value="Cyclin_PHO80-like"/>
</dbReference>
<dbReference type="Gene3D" id="1.10.472.10">
    <property type="entry name" value="Cyclin-like"/>
    <property type="match status" value="1"/>
</dbReference>
<dbReference type="PANTHER" id="PTHR15615">
    <property type="match status" value="1"/>
</dbReference>
<proteinExistence type="predicted"/>
<dbReference type="AlphaFoldDB" id="A0A9W8MK62"/>
<evidence type="ECO:0008006" key="3">
    <source>
        <dbReference type="Google" id="ProtNLM"/>
    </source>
</evidence>
<dbReference type="CDD" id="cd20557">
    <property type="entry name" value="CYCLIN_ScPCL1-like"/>
    <property type="match status" value="1"/>
</dbReference>
<dbReference type="GO" id="GO:0000307">
    <property type="term" value="C:cyclin-dependent protein kinase holoenzyme complex"/>
    <property type="evidence" value="ECO:0007669"/>
    <property type="project" value="TreeGrafter"/>
</dbReference>
<dbReference type="PANTHER" id="PTHR15615:SF108">
    <property type="entry name" value="PROTEIN CNPPD1"/>
    <property type="match status" value="1"/>
</dbReference>
<dbReference type="EMBL" id="JANBPK010000738">
    <property type="protein sequence ID" value="KAJ2933681.1"/>
    <property type="molecule type" value="Genomic_DNA"/>
</dbReference>
<organism evidence="1 2">
    <name type="scientific">Candolleomyces eurysporus</name>
    <dbReference type="NCBI Taxonomy" id="2828524"/>
    <lineage>
        <taxon>Eukaryota</taxon>
        <taxon>Fungi</taxon>
        <taxon>Dikarya</taxon>
        <taxon>Basidiomycota</taxon>
        <taxon>Agaricomycotina</taxon>
        <taxon>Agaricomycetes</taxon>
        <taxon>Agaricomycetidae</taxon>
        <taxon>Agaricales</taxon>
        <taxon>Agaricineae</taxon>
        <taxon>Psathyrellaceae</taxon>
        <taxon>Candolleomyces</taxon>
    </lineage>
</organism>
<sequence>MDSLWEEDGTALCDDEVMDVEEEFDAAETSPNLVFTDLATYENQTFPRSTYSTRYEDQAVAAEQPYVSQDTGAVSIESSVEYGVLNQAKDVPVFPTLAEPPKEPAPVPDVVTPSATNGYKQLAEPISEWLAGYVWKVCTTGMSLPALFRYPCSRVVQYSPTPPSYLAPSIHSLLLSTLLQPSAIFLSLWYIVRLPVYFNAADLGPEYGKEMRFRQGLLGDVYSYERDALELNAPFRLFVLGCMLANKWLDDHTFSNKTWHTISNVPIQILNRLEVLALDVLAYDLSISNRDWNQWMVHVKSYHMTLASPHLQPISRPSSNPHSIIRKSIDEILQAPSPTSSDSPIPQPVFLGLEERRKEEQAASIEVLNIDLDEDGPLREEYLPRRRIGGSCIRVSRSNDSENLHANTAAHKALPPPAKWSPAGDEPILRDRNRSSGQYVAVQPSHPYPYPVPYRAPDVLYNQSWDVAFSAAPYKAYPSYAYGQPPATINAAQYSHYQPPSMATMTHSRSQSMFFDSEHHTSRSHLRSYSQARFDYKFNDARMCCHDSLSAYESEPRWTDPNPYVFSRSYAPALAVAPSAAW</sequence>
<comment type="caution">
    <text evidence="1">The sequence shown here is derived from an EMBL/GenBank/DDBJ whole genome shotgun (WGS) entry which is preliminary data.</text>
</comment>
<name>A0A9W8MK62_9AGAR</name>
<dbReference type="GO" id="GO:0019901">
    <property type="term" value="F:protein kinase binding"/>
    <property type="evidence" value="ECO:0007669"/>
    <property type="project" value="InterPro"/>
</dbReference>
<evidence type="ECO:0000313" key="1">
    <source>
        <dbReference type="EMBL" id="KAJ2933681.1"/>
    </source>
</evidence>